<dbReference type="InterPro" id="IPR003653">
    <property type="entry name" value="Peptidase_C48_C"/>
</dbReference>
<evidence type="ECO:0000256" key="4">
    <source>
        <dbReference type="ARBA" id="ARBA00022807"/>
    </source>
</evidence>
<dbReference type="PANTHER" id="PTHR46468:SF1">
    <property type="entry name" value="SENTRIN-SPECIFIC PROTEASE 8"/>
    <property type="match status" value="1"/>
</dbReference>
<dbReference type="PANTHER" id="PTHR46468">
    <property type="entry name" value="SENTRIN-SPECIFIC PROTEASE 8"/>
    <property type="match status" value="1"/>
</dbReference>
<protein>
    <submittedName>
        <fullName evidence="6">14317_t:CDS:1</fullName>
    </submittedName>
</protein>
<dbReference type="GO" id="GO:0000338">
    <property type="term" value="P:protein deneddylation"/>
    <property type="evidence" value="ECO:0007669"/>
    <property type="project" value="TreeGrafter"/>
</dbReference>
<dbReference type="PROSITE" id="PS50600">
    <property type="entry name" value="ULP_PROTEASE"/>
    <property type="match status" value="1"/>
</dbReference>
<feature type="domain" description="Ubiquitin-like protease family profile" evidence="5">
    <location>
        <begin position="9"/>
        <end position="181"/>
    </location>
</feature>
<proteinExistence type="inferred from homology"/>
<evidence type="ECO:0000259" key="5">
    <source>
        <dbReference type="PROSITE" id="PS50600"/>
    </source>
</evidence>
<dbReference type="Gene3D" id="3.40.395.10">
    <property type="entry name" value="Adenoviral Proteinase, Chain A"/>
    <property type="match status" value="1"/>
</dbReference>
<comment type="similarity">
    <text evidence="1">Belongs to the peptidase C48 family.</text>
</comment>
<name>A0A9N8VGA6_9GLOM</name>
<sequence>MPYLTYHDADIDEEAVMLFNDGCWLNDKCIDLYLEYLAHTVAPEDDSEKAIFICSAAMTFFLSNLPSGTDLSILVAPQFTSAPVIFSVINNNPDVTVALGGSHWSLMVYVRDMNECLHYDSASGINTNAAKKVAKKLFGIGKVRNMRVPQQQNATFIAINSLRLFITSECGLYVLSIAEHIYRKVIKPKDALKYPKELFEIEFSEIPSGDTMRKNCRGVVATLKKEYDVRKGVVKQ</sequence>
<keyword evidence="3" id="KW-0378">Hydrolase</keyword>
<comment type="caution">
    <text evidence="6">The sequence shown here is derived from an EMBL/GenBank/DDBJ whole genome shotgun (WGS) entry which is preliminary data.</text>
</comment>
<gene>
    <name evidence="6" type="ORF">AMORRO_LOCUS796</name>
</gene>
<dbReference type="GO" id="GO:0008234">
    <property type="term" value="F:cysteine-type peptidase activity"/>
    <property type="evidence" value="ECO:0007669"/>
    <property type="project" value="UniProtKB-KW"/>
</dbReference>
<evidence type="ECO:0000313" key="7">
    <source>
        <dbReference type="Proteomes" id="UP000789342"/>
    </source>
</evidence>
<dbReference type="EMBL" id="CAJVPV010000253">
    <property type="protein sequence ID" value="CAG8448921.1"/>
    <property type="molecule type" value="Genomic_DNA"/>
</dbReference>
<dbReference type="GO" id="GO:0006508">
    <property type="term" value="P:proteolysis"/>
    <property type="evidence" value="ECO:0007669"/>
    <property type="project" value="UniProtKB-KW"/>
</dbReference>
<accession>A0A9N8VGA6</accession>
<evidence type="ECO:0000256" key="3">
    <source>
        <dbReference type="ARBA" id="ARBA00022801"/>
    </source>
</evidence>
<evidence type="ECO:0000256" key="1">
    <source>
        <dbReference type="ARBA" id="ARBA00005234"/>
    </source>
</evidence>
<dbReference type="Pfam" id="PF02902">
    <property type="entry name" value="Peptidase_C48"/>
    <property type="match status" value="1"/>
</dbReference>
<dbReference type="SUPFAM" id="SSF54001">
    <property type="entry name" value="Cysteine proteinases"/>
    <property type="match status" value="1"/>
</dbReference>
<keyword evidence="4" id="KW-0788">Thiol protease</keyword>
<keyword evidence="2" id="KW-0645">Protease</keyword>
<dbReference type="InterPro" id="IPR038765">
    <property type="entry name" value="Papain-like_cys_pep_sf"/>
</dbReference>
<dbReference type="OrthoDB" id="5065855at2759"/>
<keyword evidence="7" id="KW-1185">Reference proteome</keyword>
<evidence type="ECO:0000313" key="6">
    <source>
        <dbReference type="EMBL" id="CAG8448921.1"/>
    </source>
</evidence>
<evidence type="ECO:0000256" key="2">
    <source>
        <dbReference type="ARBA" id="ARBA00022670"/>
    </source>
</evidence>
<dbReference type="InterPro" id="IPR044613">
    <property type="entry name" value="Nep1/2-like"/>
</dbReference>
<dbReference type="AlphaFoldDB" id="A0A9N8VGA6"/>
<organism evidence="6 7">
    <name type="scientific">Acaulospora morrowiae</name>
    <dbReference type="NCBI Taxonomy" id="94023"/>
    <lineage>
        <taxon>Eukaryota</taxon>
        <taxon>Fungi</taxon>
        <taxon>Fungi incertae sedis</taxon>
        <taxon>Mucoromycota</taxon>
        <taxon>Glomeromycotina</taxon>
        <taxon>Glomeromycetes</taxon>
        <taxon>Diversisporales</taxon>
        <taxon>Acaulosporaceae</taxon>
        <taxon>Acaulospora</taxon>
    </lineage>
</organism>
<dbReference type="Proteomes" id="UP000789342">
    <property type="component" value="Unassembled WGS sequence"/>
</dbReference>
<reference evidence="6" key="1">
    <citation type="submission" date="2021-06" db="EMBL/GenBank/DDBJ databases">
        <authorList>
            <person name="Kallberg Y."/>
            <person name="Tangrot J."/>
            <person name="Rosling A."/>
        </authorList>
    </citation>
    <scope>NUCLEOTIDE SEQUENCE</scope>
    <source>
        <strain evidence="6">CL551</strain>
    </source>
</reference>
<dbReference type="GO" id="GO:0019784">
    <property type="term" value="F:deNEDDylase activity"/>
    <property type="evidence" value="ECO:0007669"/>
    <property type="project" value="InterPro"/>
</dbReference>